<keyword evidence="1" id="KW-0472">Membrane</keyword>
<comment type="caution">
    <text evidence="2">The sequence shown here is derived from an EMBL/GenBank/DDBJ whole genome shotgun (WGS) entry which is preliminary data.</text>
</comment>
<feature type="transmembrane region" description="Helical" evidence="1">
    <location>
        <begin position="75"/>
        <end position="96"/>
    </location>
</feature>
<name>A0ABT3BFV8_9RHOB</name>
<dbReference type="Proteomes" id="UP001208690">
    <property type="component" value="Unassembled WGS sequence"/>
</dbReference>
<feature type="transmembrane region" description="Helical" evidence="1">
    <location>
        <begin position="34"/>
        <end position="55"/>
    </location>
</feature>
<gene>
    <name evidence="2" type="ORF">MUB52_13620</name>
</gene>
<reference evidence="2 3" key="1">
    <citation type="submission" date="2022-04" db="EMBL/GenBank/DDBJ databases">
        <title>Roseobacter sp. WL0113 is a bacterium isolated from neritic sediment.</title>
        <authorList>
            <person name="Wang L."/>
            <person name="He W."/>
            <person name="Zhang D.-F."/>
        </authorList>
    </citation>
    <scope>NUCLEOTIDE SEQUENCE [LARGE SCALE GENOMIC DNA]</scope>
    <source>
        <strain evidence="2 3">WL0113</strain>
    </source>
</reference>
<keyword evidence="1" id="KW-1133">Transmembrane helix</keyword>
<evidence type="ECO:0000313" key="2">
    <source>
        <dbReference type="EMBL" id="MCV3272471.1"/>
    </source>
</evidence>
<protein>
    <submittedName>
        <fullName evidence="2">Uncharacterized protein</fullName>
    </submittedName>
</protein>
<keyword evidence="1" id="KW-0812">Transmembrane</keyword>
<evidence type="ECO:0000313" key="3">
    <source>
        <dbReference type="Proteomes" id="UP001208690"/>
    </source>
</evidence>
<accession>A0ABT3BFV8</accession>
<sequence length="105" mass="11686">MLAWLALTYFCLTSCAICFWRLGMRTGGGFTWRIMCVLAASGPLLIFLMMVFNIVGLDVRFVADLGRTGGSLLFFWANVLSPVLLTAMLWTIALRYQPQVSGGQR</sequence>
<proteinExistence type="predicted"/>
<organism evidence="2 3">
    <name type="scientific">Roseobacter sinensis</name>
    <dbReference type="NCBI Taxonomy" id="2931391"/>
    <lineage>
        <taxon>Bacteria</taxon>
        <taxon>Pseudomonadati</taxon>
        <taxon>Pseudomonadota</taxon>
        <taxon>Alphaproteobacteria</taxon>
        <taxon>Rhodobacterales</taxon>
        <taxon>Roseobacteraceae</taxon>
        <taxon>Roseobacter</taxon>
    </lineage>
</organism>
<evidence type="ECO:0000256" key="1">
    <source>
        <dbReference type="SAM" id="Phobius"/>
    </source>
</evidence>
<feature type="transmembrane region" description="Helical" evidence="1">
    <location>
        <begin position="6"/>
        <end position="22"/>
    </location>
</feature>
<dbReference type="EMBL" id="JALIEB010000008">
    <property type="protein sequence ID" value="MCV3272471.1"/>
    <property type="molecule type" value="Genomic_DNA"/>
</dbReference>
<keyword evidence="3" id="KW-1185">Reference proteome</keyword>
<dbReference type="RefSeq" id="WP_263844783.1">
    <property type="nucleotide sequence ID" value="NZ_JALIEB010000008.1"/>
</dbReference>